<proteinExistence type="predicted"/>
<dbReference type="Proteomes" id="UP001153678">
    <property type="component" value="Unassembled WGS sequence"/>
</dbReference>
<organism evidence="1 2">
    <name type="scientific">Funneliformis geosporum</name>
    <dbReference type="NCBI Taxonomy" id="1117311"/>
    <lineage>
        <taxon>Eukaryota</taxon>
        <taxon>Fungi</taxon>
        <taxon>Fungi incertae sedis</taxon>
        <taxon>Mucoromycota</taxon>
        <taxon>Glomeromycotina</taxon>
        <taxon>Glomeromycetes</taxon>
        <taxon>Glomerales</taxon>
        <taxon>Glomeraceae</taxon>
        <taxon>Funneliformis</taxon>
    </lineage>
</organism>
<keyword evidence="2" id="KW-1185">Reference proteome</keyword>
<reference evidence="1" key="1">
    <citation type="submission" date="2022-08" db="EMBL/GenBank/DDBJ databases">
        <authorList>
            <person name="Kallberg Y."/>
            <person name="Tangrot J."/>
            <person name="Rosling A."/>
        </authorList>
    </citation>
    <scope>NUCLEOTIDE SEQUENCE</scope>
    <source>
        <strain evidence="1">Wild A</strain>
    </source>
</reference>
<comment type="caution">
    <text evidence="1">The sequence shown here is derived from an EMBL/GenBank/DDBJ whole genome shotgun (WGS) entry which is preliminary data.</text>
</comment>
<evidence type="ECO:0000313" key="1">
    <source>
        <dbReference type="EMBL" id="CAI2163233.1"/>
    </source>
</evidence>
<dbReference type="AlphaFoldDB" id="A0A9W4WTW1"/>
<name>A0A9W4WTW1_9GLOM</name>
<accession>A0A9W4WTW1</accession>
<protein>
    <submittedName>
        <fullName evidence="1">9985_t:CDS:1</fullName>
    </submittedName>
</protein>
<sequence length="41" mass="5020">MEKHIYELFKYLLEKRVLSDKSSNNAYNDPYIQENISYAKY</sequence>
<gene>
    <name evidence="1" type="ORF">FWILDA_LOCUS967</name>
</gene>
<evidence type="ECO:0000313" key="2">
    <source>
        <dbReference type="Proteomes" id="UP001153678"/>
    </source>
</evidence>
<dbReference type="EMBL" id="CAMKVN010000078">
    <property type="protein sequence ID" value="CAI2163233.1"/>
    <property type="molecule type" value="Genomic_DNA"/>
</dbReference>